<gene>
    <name evidence="2" type="ORF">GCM10009759_56810</name>
</gene>
<dbReference type="SUPFAM" id="SSF51735">
    <property type="entry name" value="NAD(P)-binding Rossmann-fold domains"/>
    <property type="match status" value="1"/>
</dbReference>
<dbReference type="Pfam" id="PF13460">
    <property type="entry name" value="NAD_binding_10"/>
    <property type="match status" value="1"/>
</dbReference>
<proteinExistence type="predicted"/>
<dbReference type="Gene3D" id="3.90.25.10">
    <property type="entry name" value="UDP-galactose 4-epimerase, domain 1"/>
    <property type="match status" value="1"/>
</dbReference>
<dbReference type="Gene3D" id="3.40.50.720">
    <property type="entry name" value="NAD(P)-binding Rossmann-like Domain"/>
    <property type="match status" value="1"/>
</dbReference>
<dbReference type="PANTHER" id="PTHR43162">
    <property type="match status" value="1"/>
</dbReference>
<feature type="domain" description="NAD(P)-binding" evidence="1">
    <location>
        <begin position="22"/>
        <end position="192"/>
    </location>
</feature>
<comment type="caution">
    <text evidence="2">The sequence shown here is derived from an EMBL/GenBank/DDBJ whole genome shotgun (WGS) entry which is preliminary data.</text>
</comment>
<protein>
    <submittedName>
        <fullName evidence="2">SDR family oxidoreductase</fullName>
    </submittedName>
</protein>
<evidence type="ECO:0000259" key="1">
    <source>
        <dbReference type="Pfam" id="PF13460"/>
    </source>
</evidence>
<name>A0ABN2XKP0_9ACTN</name>
<dbReference type="InterPro" id="IPR051604">
    <property type="entry name" value="Ergot_Alk_Oxidoreductase"/>
</dbReference>
<dbReference type="InterPro" id="IPR036291">
    <property type="entry name" value="NAD(P)-bd_dom_sf"/>
</dbReference>
<organism evidence="2 3">
    <name type="scientific">Kitasatospora saccharophila</name>
    <dbReference type="NCBI Taxonomy" id="407973"/>
    <lineage>
        <taxon>Bacteria</taxon>
        <taxon>Bacillati</taxon>
        <taxon>Actinomycetota</taxon>
        <taxon>Actinomycetes</taxon>
        <taxon>Kitasatosporales</taxon>
        <taxon>Streptomycetaceae</taxon>
        <taxon>Kitasatospora</taxon>
    </lineage>
</organism>
<dbReference type="Proteomes" id="UP001500897">
    <property type="component" value="Unassembled WGS sequence"/>
</dbReference>
<accession>A0ABN2XKP0</accession>
<evidence type="ECO:0000313" key="3">
    <source>
        <dbReference type="Proteomes" id="UP001500897"/>
    </source>
</evidence>
<dbReference type="PANTHER" id="PTHR43162:SF1">
    <property type="entry name" value="PRESTALK A DIFFERENTIATION PROTEIN A"/>
    <property type="match status" value="1"/>
</dbReference>
<evidence type="ECO:0000313" key="2">
    <source>
        <dbReference type="EMBL" id="GAA2113316.1"/>
    </source>
</evidence>
<reference evidence="2 3" key="1">
    <citation type="journal article" date="2019" name="Int. J. Syst. Evol. Microbiol.">
        <title>The Global Catalogue of Microorganisms (GCM) 10K type strain sequencing project: providing services to taxonomists for standard genome sequencing and annotation.</title>
        <authorList>
            <consortium name="The Broad Institute Genomics Platform"/>
            <consortium name="The Broad Institute Genome Sequencing Center for Infectious Disease"/>
            <person name="Wu L."/>
            <person name="Ma J."/>
        </authorList>
    </citation>
    <scope>NUCLEOTIDE SEQUENCE [LARGE SCALE GENOMIC DNA]</scope>
    <source>
        <strain evidence="2 3">JCM 14559</strain>
    </source>
</reference>
<keyword evidence="3" id="KW-1185">Reference proteome</keyword>
<sequence>MPQLTRAPRAQTGGTTVILLTGATGSIGRHLVRRLTDRGADFRALVRDEAKGRALGCPYAVGDFDRPTSLTAAFAGVDRLFLGGPGALPVDGEQPMVRQLTAAIDAAAAAGVERVVKVSVWHAAPGGLLAQGAHGVLDRRLAAAGPAWSLLQPSGFLQNLLAPGAFTPDGRLVARYGGAPVSHIDARDVAECAEVLLTGAARPGESFVLTGPQALTDRELAERIAHALHRPVGLAPFAPAEVAAALTAQGAPPGFAAALAGLLHEVAAGSLAGVTDAVPALLGRPARTVDAFLADHLPAVRAAAQLP</sequence>
<dbReference type="InterPro" id="IPR016040">
    <property type="entry name" value="NAD(P)-bd_dom"/>
</dbReference>
<dbReference type="EMBL" id="BAAANS010000045">
    <property type="protein sequence ID" value="GAA2113316.1"/>
    <property type="molecule type" value="Genomic_DNA"/>
</dbReference>
<dbReference type="RefSeq" id="WP_344556022.1">
    <property type="nucleotide sequence ID" value="NZ_BAAANS010000045.1"/>
</dbReference>